<dbReference type="Pfam" id="PF13976">
    <property type="entry name" value="gag_pre-integrs"/>
    <property type="match status" value="1"/>
</dbReference>
<feature type="region of interest" description="Disordered" evidence="6">
    <location>
        <begin position="777"/>
        <end position="820"/>
    </location>
</feature>
<dbReference type="InterPro" id="IPR054722">
    <property type="entry name" value="PolX-like_BBD"/>
</dbReference>
<keyword evidence="5" id="KW-0863">Zinc-finger</keyword>
<dbReference type="InterPro" id="IPR043502">
    <property type="entry name" value="DNA/RNA_pol_sf"/>
</dbReference>
<comment type="caution">
    <text evidence="9">The sequence shown here is derived from an EMBL/GenBank/DDBJ whole genome shotgun (WGS) entry which is preliminary data.</text>
</comment>
<evidence type="ECO:0000313" key="10">
    <source>
        <dbReference type="Proteomes" id="UP001140206"/>
    </source>
</evidence>
<dbReference type="SMART" id="SM00343">
    <property type="entry name" value="ZnF_C2HC"/>
    <property type="match status" value="2"/>
</dbReference>
<name>A0AAV8GVN6_9POAL</name>
<dbReference type="InterPro" id="IPR013103">
    <property type="entry name" value="RVT_2"/>
</dbReference>
<dbReference type="Proteomes" id="UP001140206">
    <property type="component" value="Chromosome 1"/>
</dbReference>
<dbReference type="GO" id="GO:0003676">
    <property type="term" value="F:nucleic acid binding"/>
    <property type="evidence" value="ECO:0007669"/>
    <property type="project" value="InterPro"/>
</dbReference>
<evidence type="ECO:0000259" key="8">
    <source>
        <dbReference type="PROSITE" id="PS50994"/>
    </source>
</evidence>
<dbReference type="GO" id="GO:0015074">
    <property type="term" value="P:DNA integration"/>
    <property type="evidence" value="ECO:0007669"/>
    <property type="project" value="InterPro"/>
</dbReference>
<dbReference type="InterPro" id="IPR036397">
    <property type="entry name" value="RNaseH_sf"/>
</dbReference>
<gene>
    <name evidence="9" type="ORF">LUZ62_019923</name>
</gene>
<dbReference type="SUPFAM" id="SSF57756">
    <property type="entry name" value="Retrovirus zinc finger-like domains"/>
    <property type="match status" value="1"/>
</dbReference>
<dbReference type="Gene3D" id="4.10.60.10">
    <property type="entry name" value="Zinc finger, CCHC-type"/>
    <property type="match status" value="1"/>
</dbReference>
<proteinExistence type="predicted"/>
<dbReference type="PROSITE" id="PS50158">
    <property type="entry name" value="ZF_CCHC"/>
    <property type="match status" value="1"/>
</dbReference>
<dbReference type="Pfam" id="PF00665">
    <property type="entry name" value="rve"/>
    <property type="match status" value="1"/>
</dbReference>
<dbReference type="SUPFAM" id="SSF56672">
    <property type="entry name" value="DNA/RNA polymerases"/>
    <property type="match status" value="1"/>
</dbReference>
<dbReference type="Pfam" id="PF00098">
    <property type="entry name" value="zf-CCHC"/>
    <property type="match status" value="1"/>
</dbReference>
<dbReference type="InterPro" id="IPR057670">
    <property type="entry name" value="SH3_retrovirus"/>
</dbReference>
<feature type="region of interest" description="Disordered" evidence="6">
    <location>
        <begin position="205"/>
        <end position="247"/>
    </location>
</feature>
<feature type="compositionally biased region" description="Basic residues" evidence="6">
    <location>
        <begin position="209"/>
        <end position="226"/>
    </location>
</feature>
<organism evidence="9 10">
    <name type="scientific">Rhynchospora pubera</name>
    <dbReference type="NCBI Taxonomy" id="906938"/>
    <lineage>
        <taxon>Eukaryota</taxon>
        <taxon>Viridiplantae</taxon>
        <taxon>Streptophyta</taxon>
        <taxon>Embryophyta</taxon>
        <taxon>Tracheophyta</taxon>
        <taxon>Spermatophyta</taxon>
        <taxon>Magnoliopsida</taxon>
        <taxon>Liliopsida</taxon>
        <taxon>Poales</taxon>
        <taxon>Cyperaceae</taxon>
        <taxon>Cyperoideae</taxon>
        <taxon>Rhynchosporeae</taxon>
        <taxon>Rhynchospora</taxon>
    </lineage>
</organism>
<evidence type="ECO:0000259" key="7">
    <source>
        <dbReference type="PROSITE" id="PS50158"/>
    </source>
</evidence>
<dbReference type="SUPFAM" id="SSF53098">
    <property type="entry name" value="Ribonuclease H-like"/>
    <property type="match status" value="1"/>
</dbReference>
<feature type="compositionally biased region" description="Basic and acidic residues" evidence="6">
    <location>
        <begin position="785"/>
        <end position="798"/>
    </location>
</feature>
<feature type="domain" description="Integrase catalytic" evidence="8">
    <location>
        <begin position="512"/>
        <end position="685"/>
    </location>
</feature>
<reference evidence="9" key="1">
    <citation type="submission" date="2022-08" db="EMBL/GenBank/DDBJ databases">
        <authorList>
            <person name="Marques A."/>
        </authorList>
    </citation>
    <scope>NUCLEOTIDE SEQUENCE</scope>
    <source>
        <strain evidence="9">RhyPub2mFocal</strain>
        <tissue evidence="9">Leaves</tissue>
    </source>
</reference>
<accession>A0AAV8GVN6</accession>
<protein>
    <submittedName>
        <fullName evidence="9">Polyprotein</fullName>
    </submittedName>
</protein>
<sequence length="1352" mass="153949">MTETMNQTNIPQFDGENYHFWCIKMKTLLKSHGLWDAVESGTTGTDAENVKKDSRALCLIQQGVVDTVFPKIAAATTAKEAWTNLSIAYEGNTRVKTMKLQGLRREFETLLMKPDETVQAFMTRVQNIVNQIKVLNGTMSEETIVSKVLRSLNPNFDHVVAAIEESKDLANYSLTELTGSLQTHETRLKKREDVIGEQAFYVRGDMRRGRGRRGRGFSPRGGRRGRSSGESRSRGRNSDTSDNDSSEYHKKDVRCYNCNQLGHYQSECKEYNKKVIRCHYCNNLGHIQSQCHLKRREEGQASFAQESDEVQEEEEDALFMAHTSHSIDPTTVWFLDSGCSNHMTGYKDQFTTLDESFKHHVKLGDNKSIQVEGKGTVSVSTTSGMRYLYNVYYIPKLSQNLLSIGQLTENGYSVMFEGSTCIIKDKCSKQTIAKVERAANKLFPLEMITVKDQVLIAKGLEISDLWHQRYGHLNVSSLKLLGHKRLVHGIPMIHDIKFCEGCVYGKHSRSSFPKHPGRKTEGILDLVHTDLCGPMRTTSFGGSKYFLLFTDDFSRMSWIYFLKNKSDTFSLFKKFKVLVEKQTGKYIKVLRSDNGGEFTSREFTEFCEKEGIHRELSTPYTPQQNGVAERKNRTVVEMGRCLIKHAKLPNEFWAEAVGTAVFLLNRAPTKALNEATPIEVWSGKKPDVSNLKVFGCVAYVFVEKHLRSKLDDKATKLIFIGYSDHSKGYRLFNPENGKITVSRNVIFDEGTYWIWNDKKKDRVERTVDVVMSDCEVLEEDEEGGETDREHEELNREEPTEAPIKTYVRRRREKDDSNKKTRLMSDLYEQTHMMLVADPLSFEEAVDKEEWNNAMREEIAAIERNETWNLVSLPEGKNAIGVKWLYKTKLGPDGEIVKYKARLVVKGYTQKHGVDFDETFAPVARFETIRVFLALAAFSKLRVYQFDVKSAFLNGELKEDVFVEQPKGFEVQGKEKLVYKLNKALYGLKQAPRAWYSKIDGYFMKSGFVRSNSEPSLYVKKNMKGESLFVCLYVDDMIYMGSNQRMVEEFKESMKKEFEMTDLGLLKYFLGLEVTQTSEGIFISQRKYALDLLNKFNMKNCKSVSTPMNAKEKLNKDDGTPITDAALYRSLVGGLIYLTHTRPDVSYSVGVVSRFMHKPSKHHMGAAKRILRYVAGTTDFGLWYGEKTTGKLSGFSDSDWAGCCEDMKSTSGYLFVLGSSPISWKCKKQPTVALSSTEAEYVAVCCAACQAVWLSRILEDFGNKQEGAVKIKCDNRSTIAMCKNPICHGRSKHIDIKHHFIRELVANGTIELEYVPTAEQKADILTKALPVSEFLTMRRKIGVTRFESRGGVE</sequence>
<dbReference type="PROSITE" id="PS50994">
    <property type="entry name" value="INTEGRASE"/>
    <property type="match status" value="1"/>
</dbReference>
<dbReference type="InterPro" id="IPR012337">
    <property type="entry name" value="RNaseH-like_sf"/>
</dbReference>
<dbReference type="Pfam" id="PF22936">
    <property type="entry name" value="Pol_BBD"/>
    <property type="match status" value="1"/>
</dbReference>
<dbReference type="Pfam" id="PF07727">
    <property type="entry name" value="RVT_2"/>
    <property type="match status" value="1"/>
</dbReference>
<dbReference type="InterPro" id="IPR039537">
    <property type="entry name" value="Retrotran_Ty1/copia-like"/>
</dbReference>
<dbReference type="Gene3D" id="3.30.420.10">
    <property type="entry name" value="Ribonuclease H-like superfamily/Ribonuclease H"/>
    <property type="match status" value="1"/>
</dbReference>
<keyword evidence="10" id="KW-1185">Reference proteome</keyword>
<feature type="compositionally biased region" description="Basic and acidic residues" evidence="6">
    <location>
        <begin position="227"/>
        <end position="239"/>
    </location>
</feature>
<dbReference type="CDD" id="cd09272">
    <property type="entry name" value="RNase_HI_RT_Ty1"/>
    <property type="match status" value="1"/>
</dbReference>
<keyword evidence="2" id="KW-0479">Metal-binding</keyword>
<keyword evidence="1" id="KW-0645">Protease</keyword>
<dbReference type="GO" id="GO:0008270">
    <property type="term" value="F:zinc ion binding"/>
    <property type="evidence" value="ECO:0007669"/>
    <property type="project" value="UniProtKB-KW"/>
</dbReference>
<evidence type="ECO:0000256" key="6">
    <source>
        <dbReference type="SAM" id="MobiDB-lite"/>
    </source>
</evidence>
<dbReference type="InterPro" id="IPR036875">
    <property type="entry name" value="Znf_CCHC_sf"/>
</dbReference>
<keyword evidence="4" id="KW-0378">Hydrolase</keyword>
<keyword evidence="3" id="KW-0064">Aspartyl protease</keyword>
<dbReference type="EMBL" id="JAMFTS010000001">
    <property type="protein sequence ID" value="KAJ4807357.1"/>
    <property type="molecule type" value="Genomic_DNA"/>
</dbReference>
<dbReference type="InterPro" id="IPR025724">
    <property type="entry name" value="GAG-pre-integrase_dom"/>
</dbReference>
<dbReference type="GO" id="GO:0004190">
    <property type="term" value="F:aspartic-type endopeptidase activity"/>
    <property type="evidence" value="ECO:0007669"/>
    <property type="project" value="UniProtKB-KW"/>
</dbReference>
<dbReference type="GO" id="GO:0006508">
    <property type="term" value="P:proteolysis"/>
    <property type="evidence" value="ECO:0007669"/>
    <property type="project" value="UniProtKB-KW"/>
</dbReference>
<feature type="domain" description="CCHC-type" evidence="7">
    <location>
        <begin position="254"/>
        <end position="270"/>
    </location>
</feature>
<dbReference type="PANTHER" id="PTHR42648:SF18">
    <property type="entry name" value="RETROTRANSPOSON, UNCLASSIFIED-LIKE PROTEIN"/>
    <property type="match status" value="1"/>
</dbReference>
<dbReference type="PANTHER" id="PTHR42648">
    <property type="entry name" value="TRANSPOSASE, PUTATIVE-RELATED"/>
    <property type="match status" value="1"/>
</dbReference>
<evidence type="ECO:0000256" key="3">
    <source>
        <dbReference type="ARBA" id="ARBA00022750"/>
    </source>
</evidence>
<evidence type="ECO:0000256" key="4">
    <source>
        <dbReference type="ARBA" id="ARBA00022801"/>
    </source>
</evidence>
<dbReference type="InterPro" id="IPR001878">
    <property type="entry name" value="Znf_CCHC"/>
</dbReference>
<dbReference type="Pfam" id="PF25597">
    <property type="entry name" value="SH3_retrovirus"/>
    <property type="match status" value="1"/>
</dbReference>
<evidence type="ECO:0000313" key="9">
    <source>
        <dbReference type="EMBL" id="KAJ4807357.1"/>
    </source>
</evidence>
<evidence type="ECO:0000256" key="5">
    <source>
        <dbReference type="PROSITE-ProRule" id="PRU00047"/>
    </source>
</evidence>
<dbReference type="Pfam" id="PF14223">
    <property type="entry name" value="Retrotran_gag_2"/>
    <property type="match status" value="1"/>
</dbReference>
<evidence type="ECO:0000256" key="2">
    <source>
        <dbReference type="ARBA" id="ARBA00022723"/>
    </source>
</evidence>
<evidence type="ECO:0000256" key="1">
    <source>
        <dbReference type="ARBA" id="ARBA00022670"/>
    </source>
</evidence>
<dbReference type="InterPro" id="IPR001584">
    <property type="entry name" value="Integrase_cat-core"/>
</dbReference>
<keyword evidence="5" id="KW-0862">Zinc</keyword>